<evidence type="ECO:0000313" key="1">
    <source>
        <dbReference type="EMBL" id="AFC28603.1"/>
    </source>
</evidence>
<dbReference type="AlphaFoldDB" id="H6NCJ0"/>
<reference evidence="1 2" key="1">
    <citation type="journal article" date="2012" name="J. Bacteriol.">
        <title>Complete Genome Sequence of Paenibacillus mucilaginosus 3016, a Bacterium Functional as Microbial Fertilizer.</title>
        <authorList>
            <person name="Ma M."/>
            <person name="Wang Z."/>
            <person name="Li L."/>
            <person name="Jiang X."/>
            <person name="Guan D."/>
            <person name="Cao F."/>
            <person name="Chen H."/>
            <person name="Wang X."/>
            <person name="Shen D."/>
            <person name="Du B."/>
            <person name="Li J."/>
        </authorList>
    </citation>
    <scope>NUCLEOTIDE SEQUENCE [LARGE SCALE GENOMIC DNA]</scope>
    <source>
        <strain evidence="1 2">3016</strain>
    </source>
</reference>
<dbReference type="HOGENOM" id="CLU_082714_0_0_9"/>
<organism evidence="1 2">
    <name type="scientific">Paenibacillus mucilaginosus 3016</name>
    <dbReference type="NCBI Taxonomy" id="1116391"/>
    <lineage>
        <taxon>Bacteria</taxon>
        <taxon>Bacillati</taxon>
        <taxon>Bacillota</taxon>
        <taxon>Bacilli</taxon>
        <taxon>Bacillales</taxon>
        <taxon>Paenibacillaceae</taxon>
        <taxon>Paenibacillus</taxon>
    </lineage>
</organism>
<name>H6NCJ0_9BACL</name>
<dbReference type="KEGG" id="pmq:PM3016_1687"/>
<proteinExistence type="predicted"/>
<protein>
    <submittedName>
        <fullName evidence="1">Uncharacterized protein</fullName>
    </submittedName>
</protein>
<sequence length="293" mass="34231">MQNYIDILNIKRKSLAYHYEQIEACLRDFSSDHLHVLIGESSALMETINSCIEISRMCAYKQSPVDVMAYMESQDESLRTELKYIQQWVETNRKDNVFLFSDQREIYIKPLRVKNKLEYTDQREWIPYLREVRELAEKITQDFMDIYANSTVHYDQSWRTIDIHRSSFTCRECGAFVTSILSHIGNLNSIALKDRESYLPRLSYVYGTEIVKAGLLPWRGVSEITNHDILVSTEGLYMDMKKEPATGCCGPDGSTFNVFCRNGHPVGKEAADCWMPHFIRFPLDRVNRYENID</sequence>
<dbReference type="RefSeq" id="WP_014369145.1">
    <property type="nucleotide sequence ID" value="NC_016935.1"/>
</dbReference>
<accession>H6NCJ0</accession>
<gene>
    <name evidence="1" type="ORF">PM3016_1687</name>
</gene>
<dbReference type="Proteomes" id="UP000007523">
    <property type="component" value="Chromosome"/>
</dbReference>
<keyword evidence="2" id="KW-1185">Reference proteome</keyword>
<dbReference type="EMBL" id="CP003235">
    <property type="protein sequence ID" value="AFC28603.1"/>
    <property type="molecule type" value="Genomic_DNA"/>
</dbReference>
<evidence type="ECO:0000313" key="2">
    <source>
        <dbReference type="Proteomes" id="UP000007523"/>
    </source>
</evidence>